<dbReference type="CDD" id="cd09917">
    <property type="entry name" value="F-box_SF"/>
    <property type="match status" value="1"/>
</dbReference>
<dbReference type="STRING" id="1432141.A0A015IEH6"/>
<comment type="caution">
    <text evidence="1">The sequence shown here is derived from an EMBL/GenBank/DDBJ whole genome shotgun (WGS) entry which is preliminary data.</text>
</comment>
<organism evidence="1 2">
    <name type="scientific">Rhizophagus irregularis (strain DAOM 197198w)</name>
    <name type="common">Glomus intraradices</name>
    <dbReference type="NCBI Taxonomy" id="1432141"/>
    <lineage>
        <taxon>Eukaryota</taxon>
        <taxon>Fungi</taxon>
        <taxon>Fungi incertae sedis</taxon>
        <taxon>Mucoromycota</taxon>
        <taxon>Glomeromycotina</taxon>
        <taxon>Glomeromycetes</taxon>
        <taxon>Glomerales</taxon>
        <taxon>Glomeraceae</taxon>
        <taxon>Rhizophagus</taxon>
    </lineage>
</organism>
<protein>
    <recommendedName>
        <fullName evidence="3">F-box domain-containing protein</fullName>
    </recommendedName>
</protein>
<evidence type="ECO:0000313" key="2">
    <source>
        <dbReference type="Proteomes" id="UP000022910"/>
    </source>
</evidence>
<gene>
    <name evidence="1" type="ORF">RirG_253690</name>
</gene>
<dbReference type="Proteomes" id="UP000022910">
    <property type="component" value="Unassembled WGS sequence"/>
</dbReference>
<dbReference type="AlphaFoldDB" id="A0A015IEH6"/>
<name>A0A015IEH6_RHIIW</name>
<evidence type="ECO:0000313" key="1">
    <source>
        <dbReference type="EMBL" id="EXX52365.1"/>
    </source>
</evidence>
<evidence type="ECO:0008006" key="3">
    <source>
        <dbReference type="Google" id="ProtNLM"/>
    </source>
</evidence>
<accession>A0A015IEH6</accession>
<dbReference type="OrthoDB" id="270318at2759"/>
<sequence>MLGLESSQTQYFQTFENFVDEIKINIFKYVNHPLNLALTCRKWSIVVKDPYAKTEWLIVNYGKAHALFQAIRLGPTFIDMALCQVLIERKVITSKFFIQILLKYFGNNKKLFSSDKIHAFRQKIKSTYLLNERYNQSVNNKRDLLYSKGNEVQLIRTFIATHHINHTSAGMLSKKNFNYIEDLISQLIGPSRSKSLQMYFNGDFNIRQSHKYGAIRFFGESFSRSLTVLPVFINNVGILGAQPLRNVNQRRWNRLRRYRNRYARFNGPINNEDTLNRIACLPIQQIRNEPLINQFFNGSPFI</sequence>
<keyword evidence="2" id="KW-1185">Reference proteome</keyword>
<dbReference type="HOGENOM" id="CLU_082495_0_0_1"/>
<dbReference type="EMBL" id="JEMT01029309">
    <property type="protein sequence ID" value="EXX52365.1"/>
    <property type="molecule type" value="Genomic_DNA"/>
</dbReference>
<proteinExistence type="predicted"/>
<reference evidence="1 2" key="1">
    <citation type="submission" date="2014-02" db="EMBL/GenBank/DDBJ databases">
        <title>Single nucleus genome sequencing reveals high similarity among nuclei of an endomycorrhizal fungus.</title>
        <authorList>
            <person name="Lin K."/>
            <person name="Geurts R."/>
            <person name="Zhang Z."/>
            <person name="Limpens E."/>
            <person name="Saunders D.G."/>
            <person name="Mu D."/>
            <person name="Pang E."/>
            <person name="Cao H."/>
            <person name="Cha H."/>
            <person name="Lin T."/>
            <person name="Zhou Q."/>
            <person name="Shang Y."/>
            <person name="Li Y."/>
            <person name="Ivanov S."/>
            <person name="Sharma T."/>
            <person name="Velzen R.V."/>
            <person name="Ruijter N.D."/>
            <person name="Aanen D.K."/>
            <person name="Win J."/>
            <person name="Kamoun S."/>
            <person name="Bisseling T."/>
            <person name="Huang S."/>
        </authorList>
    </citation>
    <scope>NUCLEOTIDE SEQUENCE [LARGE SCALE GENOMIC DNA]</scope>
    <source>
        <strain evidence="2">DAOM197198w</strain>
    </source>
</reference>